<feature type="region of interest" description="Disordered" evidence="1">
    <location>
        <begin position="1"/>
        <end position="98"/>
    </location>
</feature>
<dbReference type="Proteomes" id="UP001417504">
    <property type="component" value="Unassembled WGS sequence"/>
</dbReference>
<comment type="caution">
    <text evidence="2">The sequence shown here is derived from an EMBL/GenBank/DDBJ whole genome shotgun (WGS) entry which is preliminary data.</text>
</comment>
<evidence type="ECO:0008006" key="4">
    <source>
        <dbReference type="Google" id="ProtNLM"/>
    </source>
</evidence>
<feature type="compositionally biased region" description="Basic residues" evidence="1">
    <location>
        <begin position="9"/>
        <end position="19"/>
    </location>
</feature>
<dbReference type="PANTHER" id="PTHR31257">
    <property type="entry name" value="RICIN B-LIKE LECTIN EULS3"/>
    <property type="match status" value="1"/>
</dbReference>
<evidence type="ECO:0000313" key="3">
    <source>
        <dbReference type="Proteomes" id="UP001417504"/>
    </source>
</evidence>
<keyword evidence="3" id="KW-1185">Reference proteome</keyword>
<dbReference type="PANTHER" id="PTHR31257:SF2">
    <property type="entry name" value="RICIN B-LIKE LECTIN EULS3"/>
    <property type="match status" value="1"/>
</dbReference>
<dbReference type="InterPro" id="IPR035992">
    <property type="entry name" value="Ricin_B-like_lectins"/>
</dbReference>
<protein>
    <recommendedName>
        <fullName evidence="4">Ricin B-like lectin R40G3</fullName>
    </recommendedName>
</protein>
<proteinExistence type="predicted"/>
<dbReference type="CDD" id="cd23431">
    <property type="entry name" value="beta-trefoil_Ricin_AtEULS3-like"/>
    <property type="match status" value="1"/>
</dbReference>
<organism evidence="2 3">
    <name type="scientific">Stephania japonica</name>
    <dbReference type="NCBI Taxonomy" id="461633"/>
    <lineage>
        <taxon>Eukaryota</taxon>
        <taxon>Viridiplantae</taxon>
        <taxon>Streptophyta</taxon>
        <taxon>Embryophyta</taxon>
        <taxon>Tracheophyta</taxon>
        <taxon>Spermatophyta</taxon>
        <taxon>Magnoliopsida</taxon>
        <taxon>Ranunculales</taxon>
        <taxon>Menispermaceae</taxon>
        <taxon>Menispermoideae</taxon>
        <taxon>Cissampelideae</taxon>
        <taxon>Stephania</taxon>
    </lineage>
</organism>
<reference evidence="2 3" key="1">
    <citation type="submission" date="2024-01" db="EMBL/GenBank/DDBJ databases">
        <title>Genome assemblies of Stephania.</title>
        <authorList>
            <person name="Yang L."/>
        </authorList>
    </citation>
    <scope>NUCLEOTIDE SEQUENCE [LARGE SCALE GENOMIC DNA]</scope>
    <source>
        <strain evidence="2">QJT</strain>
        <tissue evidence="2">Leaf</tissue>
    </source>
</reference>
<feature type="compositionally biased region" description="Pro residues" evidence="1">
    <location>
        <begin position="34"/>
        <end position="63"/>
    </location>
</feature>
<gene>
    <name evidence="2" type="ORF">Sjap_012117</name>
</gene>
<sequence length="298" mass="34115">MEFPFGDPRHHHHHHHRRRRDDDDDEEEEGEQRYPPPNYHQGPPPLEFGYSGPPPPAFRPPGPGYGYDNEPSVVHVSHEMGSGGAYGFDGPDPDPDPNPYPSVLHVSHEVNRPPEESHHHRPHRPHIPSFFGHHEPTQDLASYLEKKPTVRVYTKAETTYSLAIRDAKVILTRSDPNDVFQQWIKDEKYSTRVKDEEGFPSFALVNKGTGQAMKHSIGATHPVQLIPYNPDTLDESILWAESRDLGDGYRTIRMVNNIRLNLDAFNGDKEHGGVHEGTYFVLWEWAKGANQRWKIVPY</sequence>
<name>A0AAP0NYL1_9MAGN</name>
<dbReference type="AlphaFoldDB" id="A0AAP0NYL1"/>
<dbReference type="InterPro" id="IPR040249">
    <property type="entry name" value="Ricin_B-like_lectin_EULS3-like"/>
</dbReference>
<dbReference type="SUPFAM" id="SSF50370">
    <property type="entry name" value="Ricin B-like lectins"/>
    <property type="match status" value="1"/>
</dbReference>
<accession>A0AAP0NYL1</accession>
<dbReference type="Gene3D" id="2.80.10.50">
    <property type="match status" value="1"/>
</dbReference>
<evidence type="ECO:0000313" key="2">
    <source>
        <dbReference type="EMBL" id="KAK9122515.1"/>
    </source>
</evidence>
<dbReference type="EMBL" id="JBBNAE010000005">
    <property type="protein sequence ID" value="KAK9122515.1"/>
    <property type="molecule type" value="Genomic_DNA"/>
</dbReference>
<evidence type="ECO:0000256" key="1">
    <source>
        <dbReference type="SAM" id="MobiDB-lite"/>
    </source>
</evidence>